<dbReference type="SMART" id="SM00418">
    <property type="entry name" value="HTH_ARSR"/>
    <property type="match status" value="1"/>
</dbReference>
<dbReference type="InterPro" id="IPR036388">
    <property type="entry name" value="WH-like_DNA-bd_sf"/>
</dbReference>
<name>A0A926S6U7_9HYPH</name>
<dbReference type="EMBL" id="JABFCZ010000016">
    <property type="protein sequence ID" value="MBD1547585.1"/>
    <property type="molecule type" value="Genomic_DNA"/>
</dbReference>
<organism evidence="2 3">
    <name type="scientific">Roseibium aggregatum</name>
    <dbReference type="NCBI Taxonomy" id="187304"/>
    <lineage>
        <taxon>Bacteria</taxon>
        <taxon>Pseudomonadati</taxon>
        <taxon>Pseudomonadota</taxon>
        <taxon>Alphaproteobacteria</taxon>
        <taxon>Hyphomicrobiales</taxon>
        <taxon>Stappiaceae</taxon>
        <taxon>Roseibium</taxon>
    </lineage>
</organism>
<comment type="caution">
    <text evidence="2">The sequence shown here is derived from an EMBL/GenBank/DDBJ whole genome shotgun (WGS) entry which is preliminary data.</text>
</comment>
<dbReference type="InterPro" id="IPR001845">
    <property type="entry name" value="HTH_ArsR_DNA-bd_dom"/>
</dbReference>
<reference evidence="2" key="1">
    <citation type="submission" date="2020-05" db="EMBL/GenBank/DDBJ databases">
        <title>Identification of trans-AT polyketide cluster in two marine bacteria, producers of a novel glutaramide-containing polyketide sesbanimide D and analogs.</title>
        <authorList>
            <person name="Kacar D."/>
            <person name="Rodriguez P."/>
            <person name="Canedo L."/>
            <person name="Gonzalez E."/>
            <person name="Galan B."/>
            <person name="De La Calle F."/>
            <person name="Garcia J.L."/>
        </authorList>
    </citation>
    <scope>NUCLEOTIDE SEQUENCE</scope>
    <source>
        <strain evidence="2">PHM038</strain>
    </source>
</reference>
<dbReference type="GO" id="GO:0003700">
    <property type="term" value="F:DNA-binding transcription factor activity"/>
    <property type="evidence" value="ECO:0007669"/>
    <property type="project" value="InterPro"/>
</dbReference>
<gene>
    <name evidence="2" type="ORF">HK439_15060</name>
</gene>
<protein>
    <submittedName>
        <fullName evidence="2">Helix-turn-helix transcriptional regulator</fullName>
    </submittedName>
</protein>
<dbReference type="InterPro" id="IPR036390">
    <property type="entry name" value="WH_DNA-bd_sf"/>
</dbReference>
<evidence type="ECO:0000313" key="3">
    <source>
        <dbReference type="Proteomes" id="UP000598467"/>
    </source>
</evidence>
<dbReference type="InterPro" id="IPR011991">
    <property type="entry name" value="ArsR-like_HTH"/>
</dbReference>
<feature type="domain" description="HTH arsR-type" evidence="1">
    <location>
        <begin position="11"/>
        <end position="106"/>
    </location>
</feature>
<dbReference type="PRINTS" id="PR00778">
    <property type="entry name" value="HTHARSR"/>
</dbReference>
<dbReference type="RefSeq" id="WP_190292343.1">
    <property type="nucleotide sequence ID" value="NZ_JABFCZ010000016.1"/>
</dbReference>
<dbReference type="AlphaFoldDB" id="A0A926S6U7"/>
<dbReference type="PROSITE" id="PS50987">
    <property type="entry name" value="HTH_ARSR_2"/>
    <property type="match status" value="1"/>
</dbReference>
<sequence length="106" mass="12026">MEKSAPDPLEHPREDEIDLSKVLFALSDPARLELVRQLRDAPLEAARCHLQDPSLPKSTKSHQMKVLREAGVIRNEPKGRGRLLSLRREELNRRFPGLLDAILDAS</sequence>
<dbReference type="SUPFAM" id="SSF46785">
    <property type="entry name" value="Winged helix' DNA-binding domain"/>
    <property type="match status" value="1"/>
</dbReference>
<evidence type="ECO:0000259" key="1">
    <source>
        <dbReference type="PROSITE" id="PS50987"/>
    </source>
</evidence>
<accession>A0A926S6U7</accession>
<dbReference type="CDD" id="cd00090">
    <property type="entry name" value="HTH_ARSR"/>
    <property type="match status" value="1"/>
</dbReference>
<dbReference type="Gene3D" id="1.10.10.10">
    <property type="entry name" value="Winged helix-like DNA-binding domain superfamily/Winged helix DNA-binding domain"/>
    <property type="match status" value="1"/>
</dbReference>
<dbReference type="Proteomes" id="UP000598467">
    <property type="component" value="Unassembled WGS sequence"/>
</dbReference>
<proteinExistence type="predicted"/>
<evidence type="ECO:0000313" key="2">
    <source>
        <dbReference type="EMBL" id="MBD1547585.1"/>
    </source>
</evidence>